<feature type="compositionally biased region" description="Low complexity" evidence="1">
    <location>
        <begin position="146"/>
        <end position="160"/>
    </location>
</feature>
<evidence type="ECO:0000256" key="1">
    <source>
        <dbReference type="SAM" id="MobiDB-lite"/>
    </source>
</evidence>
<dbReference type="EMBL" id="QKRB01000041">
    <property type="protein sequence ID" value="PZD96279.1"/>
    <property type="molecule type" value="Genomic_DNA"/>
</dbReference>
<dbReference type="RefSeq" id="WP_111146277.1">
    <property type="nucleotide sequence ID" value="NZ_QKRB01000041.1"/>
</dbReference>
<feature type="region of interest" description="Disordered" evidence="1">
    <location>
        <begin position="28"/>
        <end position="59"/>
    </location>
</feature>
<dbReference type="OrthoDB" id="2620571at2"/>
<accession>A0A2W1LC43</accession>
<evidence type="ECO:0000313" key="3">
    <source>
        <dbReference type="EMBL" id="PZD96279.1"/>
    </source>
</evidence>
<keyword evidence="2" id="KW-0732">Signal</keyword>
<feature type="region of interest" description="Disordered" evidence="1">
    <location>
        <begin position="134"/>
        <end position="160"/>
    </location>
</feature>
<name>A0A2W1LC43_9BACL</name>
<comment type="caution">
    <text evidence="3">The sequence shown here is derived from an EMBL/GenBank/DDBJ whole genome shotgun (WGS) entry which is preliminary data.</text>
</comment>
<gene>
    <name evidence="3" type="ORF">DNH61_08755</name>
</gene>
<feature type="signal peptide" evidence="2">
    <location>
        <begin position="1"/>
        <end position="24"/>
    </location>
</feature>
<protein>
    <submittedName>
        <fullName evidence="3">Uncharacterized protein</fullName>
    </submittedName>
</protein>
<evidence type="ECO:0000256" key="2">
    <source>
        <dbReference type="SAM" id="SignalP"/>
    </source>
</evidence>
<dbReference type="PROSITE" id="PS51257">
    <property type="entry name" value="PROKAR_LIPOPROTEIN"/>
    <property type="match status" value="1"/>
</dbReference>
<evidence type="ECO:0000313" key="4">
    <source>
        <dbReference type="Proteomes" id="UP000249522"/>
    </source>
</evidence>
<organism evidence="3 4">
    <name type="scientific">Paenibacillus sambharensis</name>
    <dbReference type="NCBI Taxonomy" id="1803190"/>
    <lineage>
        <taxon>Bacteria</taxon>
        <taxon>Bacillati</taxon>
        <taxon>Bacillota</taxon>
        <taxon>Bacilli</taxon>
        <taxon>Bacillales</taxon>
        <taxon>Paenibacillaceae</taxon>
        <taxon>Paenibacillus</taxon>
    </lineage>
</organism>
<proteinExistence type="predicted"/>
<dbReference type="AlphaFoldDB" id="A0A2W1LC43"/>
<reference evidence="3 4" key="1">
    <citation type="submission" date="2018-06" db="EMBL/GenBank/DDBJ databases">
        <title>Paenibacillus imtechensis sp. nov.</title>
        <authorList>
            <person name="Pinnaka A.K."/>
            <person name="Singh H."/>
            <person name="Kaur M."/>
        </authorList>
    </citation>
    <scope>NUCLEOTIDE SEQUENCE [LARGE SCALE GENOMIC DNA]</scope>
    <source>
        <strain evidence="3 4">SMB1</strain>
    </source>
</reference>
<keyword evidence="4" id="KW-1185">Reference proteome</keyword>
<feature type="compositionally biased region" description="Low complexity" evidence="1">
    <location>
        <begin position="40"/>
        <end position="51"/>
    </location>
</feature>
<dbReference type="Proteomes" id="UP000249522">
    <property type="component" value="Unassembled WGS sequence"/>
</dbReference>
<feature type="chain" id="PRO_5038989404" evidence="2">
    <location>
        <begin position="25"/>
        <end position="312"/>
    </location>
</feature>
<sequence length="312" mass="33829">MNKHNRWMIMGVTMLLAVSLSACSGDNKETAPAANNGSSQNTPAPAEQPAEQPDEQAGEDTVLQGSGIYNGQQDSHSIEIETEDGPNTYEIAEGMEEVLTELSEGDKVKFEYTELTVQGSESVKQRQLTKLWKDSETGSAGGKAGAGAATGSADSGQAASLPAEQTFELEMEGMTESRTAKLAEADGYSLYVFDGFTFKPEEDRLVMDIDNDYYVDITKLPSDYNLDELRREATADLKENGDVRELTGDEIHPAMRDASLFLMSSSDNLTREMIVKEVDGQGYIFHVNMPHEEASAGFGTLAFTSLDSLVSS</sequence>